<evidence type="ECO:0000256" key="6">
    <source>
        <dbReference type="ARBA" id="ARBA00022892"/>
    </source>
</evidence>
<dbReference type="GO" id="GO:0030126">
    <property type="term" value="C:COPI vesicle coat"/>
    <property type="evidence" value="ECO:0007669"/>
    <property type="project" value="UniProtKB-UniRule"/>
</dbReference>
<reference evidence="16" key="1">
    <citation type="submission" date="2025-08" db="UniProtKB">
        <authorList>
            <consortium name="Ensembl"/>
        </authorList>
    </citation>
    <scope>IDENTIFICATION</scope>
</reference>
<dbReference type="Gene3D" id="2.60.40.1170">
    <property type="entry name" value="Mu homology domain, subdomain B"/>
    <property type="match status" value="1"/>
</dbReference>
<dbReference type="Pfam" id="PF00928">
    <property type="entry name" value="Adap_comp_sub"/>
    <property type="match status" value="1"/>
</dbReference>
<evidence type="ECO:0000256" key="8">
    <source>
        <dbReference type="ARBA" id="ARBA00023034"/>
    </source>
</evidence>
<feature type="region of interest" description="Disordered" evidence="13">
    <location>
        <begin position="173"/>
        <end position="200"/>
    </location>
</feature>
<evidence type="ECO:0000256" key="1">
    <source>
        <dbReference type="ARBA" id="ARBA00010516"/>
    </source>
</evidence>
<keyword evidence="6 11" id="KW-0931">ER-Golgi transport</keyword>
<evidence type="ECO:0000256" key="14">
    <source>
        <dbReference type="SAM" id="SignalP"/>
    </source>
</evidence>
<dbReference type="FunFam" id="3.30.450.60:FF:000003">
    <property type="entry name" value="Coatomer subunit delta"/>
    <property type="match status" value="1"/>
</dbReference>
<gene>
    <name evidence="16" type="primary">arcn1b</name>
</gene>
<keyword evidence="10 11" id="KW-0968">Cytoplasmic vesicle</keyword>
<dbReference type="GO" id="GO:0006888">
    <property type="term" value="P:endoplasmic reticulum to Golgi vesicle-mediated transport"/>
    <property type="evidence" value="ECO:0007669"/>
    <property type="project" value="TreeGrafter"/>
</dbReference>
<evidence type="ECO:0000256" key="10">
    <source>
        <dbReference type="ARBA" id="ARBA00023329"/>
    </source>
</evidence>
<dbReference type="PANTHER" id="PTHR10121">
    <property type="entry name" value="COATOMER SUBUNIT DELTA"/>
    <property type="match status" value="1"/>
</dbReference>
<dbReference type="InterPro" id="IPR011012">
    <property type="entry name" value="Longin-like_dom_sf"/>
</dbReference>
<evidence type="ECO:0000256" key="5">
    <source>
        <dbReference type="ARBA" id="ARBA00022490"/>
    </source>
</evidence>
<dbReference type="GO" id="GO:0015031">
    <property type="term" value="P:protein transport"/>
    <property type="evidence" value="ECO:0007669"/>
    <property type="project" value="UniProtKB-KW"/>
</dbReference>
<evidence type="ECO:0000313" key="16">
    <source>
        <dbReference type="Ensembl" id="ENSSANP00000028310.1"/>
    </source>
</evidence>
<comment type="subunit">
    <text evidence="2 11">Oligomeric complex that consists of at least the alpha, beta, beta', gamma, delta, epsilon and zeta subunits.</text>
</comment>
<evidence type="ECO:0000256" key="11">
    <source>
        <dbReference type="RuleBase" id="RU364018"/>
    </source>
</evidence>
<evidence type="ECO:0000256" key="4">
    <source>
        <dbReference type="ARBA" id="ARBA00022448"/>
    </source>
</evidence>
<accession>A0A671M5N6</accession>
<feature type="domain" description="MHD" evidence="15">
    <location>
        <begin position="279"/>
        <end position="507"/>
    </location>
</feature>
<evidence type="ECO:0000256" key="12">
    <source>
        <dbReference type="RuleBase" id="RU366052"/>
    </source>
</evidence>
<evidence type="ECO:0000256" key="2">
    <source>
        <dbReference type="ARBA" id="ARBA00011775"/>
    </source>
</evidence>
<organism evidence="16 17">
    <name type="scientific">Sinocyclocheilus anshuiensis</name>
    <dbReference type="NCBI Taxonomy" id="1608454"/>
    <lineage>
        <taxon>Eukaryota</taxon>
        <taxon>Metazoa</taxon>
        <taxon>Chordata</taxon>
        <taxon>Craniata</taxon>
        <taxon>Vertebrata</taxon>
        <taxon>Euteleostomi</taxon>
        <taxon>Actinopterygii</taxon>
        <taxon>Neopterygii</taxon>
        <taxon>Teleostei</taxon>
        <taxon>Ostariophysi</taxon>
        <taxon>Cypriniformes</taxon>
        <taxon>Cyprinidae</taxon>
        <taxon>Cyprininae</taxon>
        <taxon>Sinocyclocheilus</taxon>
    </lineage>
</organism>
<feature type="chain" id="PRO_5025653692" description="Coatomer subunit delta" evidence="14">
    <location>
        <begin position="25"/>
        <end position="507"/>
    </location>
</feature>
<reference evidence="16" key="2">
    <citation type="submission" date="2025-09" db="UniProtKB">
        <authorList>
            <consortium name="Ensembl"/>
        </authorList>
    </citation>
    <scope>IDENTIFICATION</scope>
</reference>
<evidence type="ECO:0000259" key="15">
    <source>
        <dbReference type="PROSITE" id="PS51072"/>
    </source>
</evidence>
<dbReference type="GO" id="GO:0006890">
    <property type="term" value="P:retrograde vesicle-mediated transport, Golgi to endoplasmic reticulum"/>
    <property type="evidence" value="ECO:0007669"/>
    <property type="project" value="UniProtKB-UniRule"/>
</dbReference>
<keyword evidence="17" id="KW-1185">Reference proteome</keyword>
<dbReference type="Pfam" id="PF01217">
    <property type="entry name" value="Clat_adaptor_s"/>
    <property type="match status" value="1"/>
</dbReference>
<proteinExistence type="inferred from homology"/>
<dbReference type="CDD" id="cd09254">
    <property type="entry name" value="AP_delta-COPI_MHD"/>
    <property type="match status" value="1"/>
</dbReference>
<comment type="subcellular location">
    <subcellularLocation>
        <location evidence="11 12">Cytoplasm</location>
    </subcellularLocation>
    <subcellularLocation>
        <location evidence="11 12">Cytoplasmic vesicle</location>
        <location evidence="11 12">COPI-coated vesicle membrane</location>
        <topology evidence="11 12">Peripheral membrane protein</topology>
        <orientation evidence="11 12">Cytoplasmic side</orientation>
    </subcellularLocation>
    <subcellularLocation>
        <location evidence="11 12">Golgi apparatus membrane</location>
        <topology evidence="11 12">Peripheral membrane protein</topology>
        <orientation evidence="11 12">Cytoplasmic side</orientation>
    </subcellularLocation>
</comment>
<dbReference type="Ensembl" id="ENSSANT00000030152.1">
    <property type="protein sequence ID" value="ENSSANP00000028310.1"/>
    <property type="gene ID" value="ENSSANG00000014501.1"/>
</dbReference>
<feature type="signal peptide" evidence="14">
    <location>
        <begin position="1"/>
        <end position="24"/>
    </location>
</feature>
<protein>
    <recommendedName>
        <fullName evidence="3 11">Coatomer subunit delta</fullName>
    </recommendedName>
</protein>
<dbReference type="AlphaFoldDB" id="A0A671M5N6"/>
<dbReference type="GO" id="GO:0051645">
    <property type="term" value="P:Golgi localization"/>
    <property type="evidence" value="ECO:0007669"/>
    <property type="project" value="TreeGrafter"/>
</dbReference>
<dbReference type="InterPro" id="IPR022775">
    <property type="entry name" value="AP_mu_sigma_su"/>
</dbReference>
<dbReference type="SUPFAM" id="SSF49447">
    <property type="entry name" value="Second domain of Mu2 adaptin subunit (ap50) of ap2 adaptor"/>
    <property type="match status" value="1"/>
</dbReference>
<dbReference type="InterPro" id="IPR028565">
    <property type="entry name" value="MHD"/>
</dbReference>
<comment type="similarity">
    <text evidence="1 11">Belongs to the adaptor complexes medium subunit family. Delta-COP subfamily.</text>
</comment>
<dbReference type="Proteomes" id="UP000472260">
    <property type="component" value="Unassembled WGS sequence"/>
</dbReference>
<comment type="function">
    <text evidence="11">The coatomer is a cytosolic protein complex that binds to dilysine motifs and reversibly associates with Golgi non-clathrin-coated vesicles, which further mediate biosynthetic protein transport from the ER, via the Golgi up to the trans Golgi network. Coatomer complex is required for budding from Golgi membranes, and is essential for the retrograde Golgi-to-ER transport of dilysine-tagged proteins.</text>
</comment>
<keyword evidence="9 11" id="KW-0472">Membrane</keyword>
<evidence type="ECO:0000256" key="13">
    <source>
        <dbReference type="SAM" id="MobiDB-lite"/>
    </source>
</evidence>
<evidence type="ECO:0000313" key="17">
    <source>
        <dbReference type="Proteomes" id="UP000472260"/>
    </source>
</evidence>
<dbReference type="InterPro" id="IPR027059">
    <property type="entry name" value="Coatomer_dsu"/>
</dbReference>
<evidence type="ECO:0000256" key="9">
    <source>
        <dbReference type="ARBA" id="ARBA00023136"/>
    </source>
</evidence>
<sequence length="507" mass="56361">MFLTSLKSLQVLLAAAVCTKAGKAIVSRQFVEMTRTRVEGLLAAFPKLMNTGKQHTFVETESVRYVYQPLEKLYMVLITTKNSNILEDLETLRLFSRVIPEYCRVLEESEISEHCFDIIFAFDEIVALGYRENVNLAQIRTFTEMDSHEEKVFRAVRETQEREAKAEMKRKAKELQRARQDAERAGKKSPGFGGFGSSGMSSVTSATIITDTIEPEKPKVTPASVRPSGSSKALKLGVKGKEVDNFVDKLKSEGENIIISSAGRKASEASKVLQPPVNIESVHLRVEEKISLTCGRDGGLQNMEVLGMITLKVTDEKNGLTFRPSKIFCLGHLFTNESLIVLKNQDKAFPLNSDLGVLKWRLQSTDESLIPLTINCWPSESGSGCDVNIEYELQDEGLELNDVVITIPLPSGVGAPVVGDLDGQYNHDSRKNILEWSLPVIDEKNKSGSLEFSIDGKPNDFFPIHVSFVSKRNFCDIQVAKVTYIEGGSPVKFSSETSFVVDKYEIL</sequence>
<dbReference type="Gene3D" id="3.30.450.60">
    <property type="match status" value="1"/>
</dbReference>
<evidence type="ECO:0000256" key="3">
    <source>
        <dbReference type="ARBA" id="ARBA00018359"/>
    </source>
</evidence>
<keyword evidence="8 11" id="KW-0333">Golgi apparatus</keyword>
<feature type="compositionally biased region" description="Basic and acidic residues" evidence="13">
    <location>
        <begin position="173"/>
        <end position="186"/>
    </location>
</feature>
<evidence type="ECO:0000256" key="7">
    <source>
        <dbReference type="ARBA" id="ARBA00022927"/>
    </source>
</evidence>
<dbReference type="SUPFAM" id="SSF64356">
    <property type="entry name" value="SNARE-like"/>
    <property type="match status" value="1"/>
</dbReference>
<keyword evidence="4 11" id="KW-0813">Transport</keyword>
<keyword evidence="14" id="KW-0732">Signal</keyword>
<name>A0A671M5N6_9TELE</name>
<keyword evidence="5 11" id="KW-0963">Cytoplasm</keyword>
<keyword evidence="7 11" id="KW-0653">Protein transport</keyword>
<dbReference type="GO" id="GO:0000139">
    <property type="term" value="C:Golgi membrane"/>
    <property type="evidence" value="ECO:0007669"/>
    <property type="project" value="UniProtKB-SubCell"/>
</dbReference>
<dbReference type="PROSITE" id="PS51072">
    <property type="entry name" value="MHD"/>
    <property type="match status" value="1"/>
</dbReference>
<dbReference type="FunFam" id="2.60.40.1170:FF:000007">
    <property type="entry name" value="Coatomer subunit delta"/>
    <property type="match status" value="1"/>
</dbReference>
<dbReference type="InterPro" id="IPR036168">
    <property type="entry name" value="AP2_Mu_C_sf"/>
</dbReference>
<dbReference type="CDD" id="cd14830">
    <property type="entry name" value="Delta_COP_N"/>
    <property type="match status" value="1"/>
</dbReference>
<dbReference type="PANTHER" id="PTHR10121:SF0">
    <property type="entry name" value="COATOMER SUBUNIT DELTA"/>
    <property type="match status" value="1"/>
</dbReference>